<dbReference type="InParanoid" id="A0A2P5CAR8"/>
<proteinExistence type="predicted"/>
<dbReference type="AlphaFoldDB" id="A0A2P5CAR8"/>
<comment type="caution">
    <text evidence="1">The sequence shown here is derived from an EMBL/GenBank/DDBJ whole genome shotgun (WGS) entry which is preliminary data.</text>
</comment>
<keyword evidence="2" id="KW-1185">Reference proteome</keyword>
<dbReference type="EMBL" id="JXTC01000389">
    <property type="protein sequence ID" value="PON58149.1"/>
    <property type="molecule type" value="Genomic_DNA"/>
</dbReference>
<evidence type="ECO:0000313" key="1">
    <source>
        <dbReference type="EMBL" id="PON58149.1"/>
    </source>
</evidence>
<protein>
    <recommendedName>
        <fullName evidence="3">Reverse transcriptase zinc-binding domain-containing protein</fullName>
    </recommendedName>
</protein>
<dbReference type="OrthoDB" id="1166427at2759"/>
<evidence type="ECO:0008006" key="3">
    <source>
        <dbReference type="Google" id="ProtNLM"/>
    </source>
</evidence>
<feature type="non-terminal residue" evidence="1">
    <location>
        <position position="136"/>
    </location>
</feature>
<organism evidence="1 2">
    <name type="scientific">Trema orientale</name>
    <name type="common">Charcoal tree</name>
    <name type="synonym">Celtis orientalis</name>
    <dbReference type="NCBI Taxonomy" id="63057"/>
    <lineage>
        <taxon>Eukaryota</taxon>
        <taxon>Viridiplantae</taxon>
        <taxon>Streptophyta</taxon>
        <taxon>Embryophyta</taxon>
        <taxon>Tracheophyta</taxon>
        <taxon>Spermatophyta</taxon>
        <taxon>Magnoliopsida</taxon>
        <taxon>eudicotyledons</taxon>
        <taxon>Gunneridae</taxon>
        <taxon>Pentapetalae</taxon>
        <taxon>rosids</taxon>
        <taxon>fabids</taxon>
        <taxon>Rosales</taxon>
        <taxon>Cannabaceae</taxon>
        <taxon>Trema</taxon>
    </lineage>
</organism>
<accession>A0A2P5CAR8</accession>
<reference evidence="2" key="1">
    <citation type="submission" date="2016-06" db="EMBL/GenBank/DDBJ databases">
        <title>Parallel loss of symbiosis genes in relatives of nitrogen-fixing non-legume Parasponia.</title>
        <authorList>
            <person name="Van Velzen R."/>
            <person name="Holmer R."/>
            <person name="Bu F."/>
            <person name="Rutten L."/>
            <person name="Van Zeijl A."/>
            <person name="Liu W."/>
            <person name="Santuari L."/>
            <person name="Cao Q."/>
            <person name="Sharma T."/>
            <person name="Shen D."/>
            <person name="Roswanjaya Y."/>
            <person name="Wardhani T."/>
            <person name="Kalhor M.S."/>
            <person name="Jansen J."/>
            <person name="Van den Hoogen J."/>
            <person name="Gungor B."/>
            <person name="Hartog M."/>
            <person name="Hontelez J."/>
            <person name="Verver J."/>
            <person name="Yang W.-C."/>
            <person name="Schijlen E."/>
            <person name="Repin R."/>
            <person name="Schilthuizen M."/>
            <person name="Schranz E."/>
            <person name="Heidstra R."/>
            <person name="Miyata K."/>
            <person name="Fedorova E."/>
            <person name="Kohlen W."/>
            <person name="Bisseling T."/>
            <person name="Smit S."/>
            <person name="Geurts R."/>
        </authorList>
    </citation>
    <scope>NUCLEOTIDE SEQUENCE [LARGE SCALE GENOMIC DNA]</scope>
    <source>
        <strain evidence="2">cv. RG33-2</strain>
    </source>
</reference>
<gene>
    <name evidence="1" type="ORF">TorRG33x02_291750</name>
</gene>
<sequence>MSVPSSSLMSNLIPKVVCAKMGVVVRDFWWAKNDNNKGLYMKAWVLKAILRSRKLLRLGACQRISKTGAMDVWEDPWLHMLKGFRPRSRFLGSNSEGVRWADLFTNWEECALHLFWEYRIAKQLRFASQWGTRTEV</sequence>
<name>A0A2P5CAR8_TREOI</name>
<dbReference type="Proteomes" id="UP000237000">
    <property type="component" value="Unassembled WGS sequence"/>
</dbReference>
<evidence type="ECO:0000313" key="2">
    <source>
        <dbReference type="Proteomes" id="UP000237000"/>
    </source>
</evidence>